<dbReference type="Gene3D" id="1.20.58.760">
    <property type="entry name" value="Peptidase M41"/>
    <property type="match status" value="1"/>
</dbReference>
<dbReference type="SUPFAM" id="SSF140990">
    <property type="entry name" value="FtsH protease domain-like"/>
    <property type="match status" value="1"/>
</dbReference>
<evidence type="ECO:0000256" key="2">
    <source>
        <dbReference type="SAM" id="MobiDB-lite"/>
    </source>
</evidence>
<dbReference type="Gene3D" id="3.40.50.300">
    <property type="entry name" value="P-loop containing nucleotide triphosphate hydrolases"/>
    <property type="match status" value="1"/>
</dbReference>
<dbReference type="GO" id="GO:0004222">
    <property type="term" value="F:metalloendopeptidase activity"/>
    <property type="evidence" value="ECO:0007669"/>
    <property type="project" value="InterPro"/>
</dbReference>
<dbReference type="InterPro" id="IPR027417">
    <property type="entry name" value="P-loop_NTPase"/>
</dbReference>
<dbReference type="InterPro" id="IPR037219">
    <property type="entry name" value="Peptidase_M41-like"/>
</dbReference>
<protein>
    <recommendedName>
        <fullName evidence="4">AAA+ ATPase domain-containing protein</fullName>
    </recommendedName>
</protein>
<keyword evidence="3" id="KW-0812">Transmembrane</keyword>
<feature type="transmembrane region" description="Helical" evidence="3">
    <location>
        <begin position="209"/>
        <end position="233"/>
    </location>
</feature>
<keyword evidence="3" id="KW-1133">Transmembrane helix</keyword>
<dbReference type="InterPro" id="IPR003593">
    <property type="entry name" value="AAA+_ATPase"/>
</dbReference>
<comment type="similarity">
    <text evidence="1">Belongs to the AAA ATPase family.</text>
</comment>
<evidence type="ECO:0000313" key="5">
    <source>
        <dbReference type="EMBL" id="KXV02211.1"/>
    </source>
</evidence>
<dbReference type="Pfam" id="PF00004">
    <property type="entry name" value="AAA"/>
    <property type="match status" value="1"/>
</dbReference>
<accession>A0A149QY69</accession>
<evidence type="ECO:0000256" key="1">
    <source>
        <dbReference type="RuleBase" id="RU003651"/>
    </source>
</evidence>
<dbReference type="AlphaFoldDB" id="A0A149QY69"/>
<keyword evidence="1" id="KW-0547">Nucleotide-binding</keyword>
<dbReference type="PROSITE" id="PS00674">
    <property type="entry name" value="AAA"/>
    <property type="match status" value="1"/>
</dbReference>
<dbReference type="PANTHER" id="PTHR23076:SF97">
    <property type="entry name" value="ATP-DEPENDENT ZINC METALLOPROTEASE YME1L1"/>
    <property type="match status" value="1"/>
</dbReference>
<dbReference type="GO" id="GO:0016887">
    <property type="term" value="F:ATP hydrolysis activity"/>
    <property type="evidence" value="ECO:0007669"/>
    <property type="project" value="InterPro"/>
</dbReference>
<proteinExistence type="inferred from homology"/>
<dbReference type="InterPro" id="IPR003959">
    <property type="entry name" value="ATPase_AAA_core"/>
</dbReference>
<dbReference type="SUPFAM" id="SSF52540">
    <property type="entry name" value="P-loop containing nucleoside triphosphate hydrolases"/>
    <property type="match status" value="1"/>
</dbReference>
<feature type="region of interest" description="Disordered" evidence="2">
    <location>
        <begin position="66"/>
        <end position="88"/>
    </location>
</feature>
<dbReference type="Pfam" id="PF01434">
    <property type="entry name" value="Peptidase_M41"/>
    <property type="match status" value="1"/>
</dbReference>
<dbReference type="Gene3D" id="1.10.8.60">
    <property type="match status" value="1"/>
</dbReference>
<dbReference type="GO" id="GO:0005524">
    <property type="term" value="F:ATP binding"/>
    <property type="evidence" value="ECO:0007669"/>
    <property type="project" value="UniProtKB-KW"/>
</dbReference>
<evidence type="ECO:0000256" key="3">
    <source>
        <dbReference type="SAM" id="Phobius"/>
    </source>
</evidence>
<reference evidence="5 6" key="1">
    <citation type="submission" date="2015-06" db="EMBL/GenBank/DDBJ databases">
        <title>Improved classification and identification of acetic acid bacteria using matrix-assisted laser desorption/ionization time-of-flight mass spectrometry; Gluconobacter nephelii and Gluconobacter uchimurae are later heterotypic synonyms of Gluconobacter japonicus and Gluconobacter oxydans, respectively.</title>
        <authorList>
            <person name="Li L."/>
            <person name="Cleenwerck I."/>
            <person name="De Vuyst L."/>
            <person name="Vandamme P."/>
        </authorList>
    </citation>
    <scope>NUCLEOTIDE SEQUENCE [LARGE SCALE GENOMIC DNA]</scope>
    <source>
        <strain evidence="5 6">LMG 1764</strain>
    </source>
</reference>
<dbReference type="EMBL" id="LHZB01000101">
    <property type="protein sequence ID" value="KXV02211.1"/>
    <property type="molecule type" value="Genomic_DNA"/>
</dbReference>
<keyword evidence="3" id="KW-0472">Membrane</keyword>
<dbReference type="GO" id="GO:0004176">
    <property type="term" value="F:ATP-dependent peptidase activity"/>
    <property type="evidence" value="ECO:0007669"/>
    <property type="project" value="InterPro"/>
</dbReference>
<evidence type="ECO:0000313" key="6">
    <source>
        <dbReference type="Proteomes" id="UP000075573"/>
    </source>
</evidence>
<dbReference type="PATRIC" id="fig|442.7.peg.3224"/>
<dbReference type="Proteomes" id="UP000075573">
    <property type="component" value="Unassembled WGS sequence"/>
</dbReference>
<dbReference type="GO" id="GO:0006508">
    <property type="term" value="P:proteolysis"/>
    <property type="evidence" value="ECO:0007669"/>
    <property type="project" value="InterPro"/>
</dbReference>
<dbReference type="PANTHER" id="PTHR23076">
    <property type="entry name" value="METALLOPROTEASE M41 FTSH"/>
    <property type="match status" value="1"/>
</dbReference>
<gene>
    <name evidence="5" type="ORF">AD929_03680</name>
</gene>
<evidence type="ECO:0000259" key="4">
    <source>
        <dbReference type="SMART" id="SM00382"/>
    </source>
</evidence>
<organism evidence="5 6">
    <name type="scientific">Gluconobacter potus</name>
    <dbReference type="NCBI Taxonomy" id="2724927"/>
    <lineage>
        <taxon>Bacteria</taxon>
        <taxon>Pseudomonadati</taxon>
        <taxon>Pseudomonadota</taxon>
        <taxon>Alphaproteobacteria</taxon>
        <taxon>Acetobacterales</taxon>
        <taxon>Acetobacteraceae</taxon>
        <taxon>Gluconobacter</taxon>
    </lineage>
</organism>
<name>A0A149QY69_9PROT</name>
<comment type="caution">
    <text evidence="5">The sequence shown here is derived from an EMBL/GenBank/DDBJ whole genome shotgun (WGS) entry which is preliminary data.</text>
</comment>
<dbReference type="InterPro" id="IPR003960">
    <property type="entry name" value="ATPase_AAA_CS"/>
</dbReference>
<keyword evidence="1" id="KW-0067">ATP-binding</keyword>
<dbReference type="InterPro" id="IPR000642">
    <property type="entry name" value="Peptidase_M41"/>
</dbReference>
<dbReference type="SMART" id="SM00382">
    <property type="entry name" value="AAA"/>
    <property type="match status" value="1"/>
</dbReference>
<sequence length="723" mass="79396">MIVPLFLWQTRDVVNKLMTFMNSMSWLRETGAGVRKADIMMNFRKTTLAAALMLSSVLPSLAHAQSSPSAATSQQQAVQSQQQPNQAQIGAAVNERVNGSLIKCVSEHHEDAPLYCIPSSAQESFAHPVMPHQLMSQNSRPVAAWRHDDASGARAKGAFVLLQDGSLGWLDAAMFNSSADLVTFLDRTGTFVGHDMGEPKTGTPVLGRVISLMAFLVELMFVLILGMQVLPMFRSPLKRYHARDMKTFADIAGNGVIKKELSEIVSGLRPNASPELAELVPNAILLEGPPGNAKTLMACAFAGELKVPFYAINGSDIIEMYAGLGSRRVRRIYRRLRRHLRGAVLFIDEFDTIAHARSSSGPSDGASSEHDQVVAAILNELDGLQHKRSPRGIFRFLRPRGGRVITIAATNRADILDPAIVRTGRFDRKVHVPNPDLQTIREIFEIQVRGLKIGKSVDFHVLSRMMLGKAGSDITFLVRQARLIARREQKQVITMAHFEEAVDIALMGDKSPGYHLSESDRMAVAYHEAGHAIVALRTPGNMEVRKITIVPRAKSLGMVVLLPNGEQVMQTRQSLTANIMTSLGGRASEELMMGPENVGSGAAQDISHATQTLRMMGSRLGMFDGTIGMVELTDKFGRMNVSPEMQARLDDEVSLRMGRLYRDTLNLLSREKENIEALANVLLDEETISGERALSIIGEGPMVDVDAEEIHTNFGELEDDHNA</sequence>
<feature type="domain" description="AAA+ ATPase" evidence="4">
    <location>
        <begin position="280"/>
        <end position="436"/>
    </location>
</feature>